<feature type="compositionally biased region" description="Polar residues" evidence="1">
    <location>
        <begin position="266"/>
        <end position="278"/>
    </location>
</feature>
<reference evidence="2" key="1">
    <citation type="submission" date="2021-02" db="EMBL/GenBank/DDBJ databases">
        <title>First Annotated Genome of the Yellow-green Alga Tribonema minus.</title>
        <authorList>
            <person name="Mahan K.M."/>
        </authorList>
    </citation>
    <scope>NUCLEOTIDE SEQUENCE</scope>
    <source>
        <strain evidence="2">UTEX B ZZ1240</strain>
    </source>
</reference>
<feature type="region of interest" description="Disordered" evidence="1">
    <location>
        <begin position="266"/>
        <end position="285"/>
    </location>
</feature>
<comment type="caution">
    <text evidence="2">The sequence shown here is derived from an EMBL/GenBank/DDBJ whole genome shotgun (WGS) entry which is preliminary data.</text>
</comment>
<evidence type="ECO:0000256" key="1">
    <source>
        <dbReference type="SAM" id="MobiDB-lite"/>
    </source>
</evidence>
<protein>
    <submittedName>
        <fullName evidence="2">Uncharacterized protein</fullName>
    </submittedName>
</protein>
<organism evidence="2 3">
    <name type="scientific">Tribonema minus</name>
    <dbReference type="NCBI Taxonomy" id="303371"/>
    <lineage>
        <taxon>Eukaryota</taxon>
        <taxon>Sar</taxon>
        <taxon>Stramenopiles</taxon>
        <taxon>Ochrophyta</taxon>
        <taxon>PX clade</taxon>
        <taxon>Xanthophyceae</taxon>
        <taxon>Tribonematales</taxon>
        <taxon>Tribonemataceae</taxon>
        <taxon>Tribonema</taxon>
    </lineage>
</organism>
<dbReference type="Proteomes" id="UP000664859">
    <property type="component" value="Unassembled WGS sequence"/>
</dbReference>
<proteinExistence type="predicted"/>
<evidence type="ECO:0000313" key="3">
    <source>
        <dbReference type="Proteomes" id="UP000664859"/>
    </source>
</evidence>
<sequence>MNGGRAQASEKGDLCGFIGNQPITLNDVVVVPSMGSVSRFSVIKATSRGAKVYFDKTKAQVRLHSLLLPFHRNAQEHLWTLKIAHTKEETAKPPRQFGYRQQAAARQLPTNLKEETANLATIRQPRHFGHQAATHQLAPSPFTSSKNRRRGSRAKSTIKGNLKPSAVINKRRSMDAIEQAPSRLEHLASPDGTATGGMTSYAFINGQPVTLYDIMVVPTKGSASLFPALKATGSGAEISSALPDIRRQTCVQMALFFPSCSNTQKRSTTVIDNTNSQPHAAGHKA</sequence>
<keyword evidence="3" id="KW-1185">Reference proteome</keyword>
<accession>A0A835YGJ0</accession>
<dbReference type="AlphaFoldDB" id="A0A835YGJ0"/>
<gene>
    <name evidence="2" type="ORF">JKP88DRAFT_283921</name>
</gene>
<feature type="region of interest" description="Disordered" evidence="1">
    <location>
        <begin position="130"/>
        <end position="158"/>
    </location>
</feature>
<dbReference type="EMBL" id="JAFCMP010000554">
    <property type="protein sequence ID" value="KAG5175126.1"/>
    <property type="molecule type" value="Genomic_DNA"/>
</dbReference>
<name>A0A835YGJ0_9STRA</name>
<evidence type="ECO:0000313" key="2">
    <source>
        <dbReference type="EMBL" id="KAG5175126.1"/>
    </source>
</evidence>